<dbReference type="InterPro" id="IPR050491">
    <property type="entry name" value="AmpC-like"/>
</dbReference>
<dbReference type="Proteomes" id="UP000198769">
    <property type="component" value="Unassembled WGS sequence"/>
</dbReference>
<dbReference type="RefSeq" id="WP_090022922.1">
    <property type="nucleotide sequence ID" value="NZ_FOVD01000001.1"/>
</dbReference>
<dbReference type="InterPro" id="IPR001466">
    <property type="entry name" value="Beta-lactam-related"/>
</dbReference>
<feature type="domain" description="Beta-lactamase-related" evidence="2">
    <location>
        <begin position="40"/>
        <end position="330"/>
    </location>
</feature>
<keyword evidence="4" id="KW-1185">Reference proteome</keyword>
<dbReference type="SUPFAM" id="SSF56601">
    <property type="entry name" value="beta-lactamase/transpeptidase-like"/>
    <property type="match status" value="1"/>
</dbReference>
<keyword evidence="1" id="KW-0732">Signal</keyword>
<dbReference type="Pfam" id="PF00144">
    <property type="entry name" value="Beta-lactamase"/>
    <property type="match status" value="1"/>
</dbReference>
<protein>
    <submittedName>
        <fullName evidence="3">CubicO group peptidase, beta-lactamase class C family</fullName>
    </submittedName>
</protein>
<accession>A0A1I4VVK1</accession>
<dbReference type="InterPro" id="IPR012338">
    <property type="entry name" value="Beta-lactam/transpept-like"/>
</dbReference>
<dbReference type="EMBL" id="FOVD01000001">
    <property type="protein sequence ID" value="SFN05321.1"/>
    <property type="molecule type" value="Genomic_DNA"/>
</dbReference>
<gene>
    <name evidence="3" type="ORF">SAMN05421594_0665</name>
</gene>
<evidence type="ECO:0000313" key="3">
    <source>
        <dbReference type="EMBL" id="SFN05321.1"/>
    </source>
</evidence>
<dbReference type="AlphaFoldDB" id="A0A1I4VVK1"/>
<sequence length="354" mass="40029">MYKILKSNLIISVLCLAAFCFAQKNRNSKTDVQQKIKQIDNLVKSANEVGILNGNVLVSYQDKIIYKASVGFTDATKTTRLTDEYRFHLGSVTKEFSAVALLQLEEQGKLKLSDPVSQFIPELPGWAQEVTIKDLLQYTSGIPNVNWKTIKNDKDIYNDLFLIDQLSFKPGTEYDYNNNNLFLRQFIIERIAGIPFKTYVEKYLFLPLKMNSTIMTPFETDKNIAHGFNNQAVPDRAELPITGGTYTTTSDLLKWADSLHSGKVVNKDSLYELGQNFPISDSQSALGNTRFENKNLKEHAHDGRAGNFEALLFSDVEKKTTIILLGNNYNGKLFDISEAINAILKNENFKVPQK</sequence>
<evidence type="ECO:0000259" key="2">
    <source>
        <dbReference type="Pfam" id="PF00144"/>
    </source>
</evidence>
<proteinExistence type="predicted"/>
<name>A0A1I4VVK1_CHROL</name>
<evidence type="ECO:0000313" key="4">
    <source>
        <dbReference type="Proteomes" id="UP000198769"/>
    </source>
</evidence>
<feature type="chain" id="PRO_5011572800" evidence="1">
    <location>
        <begin position="23"/>
        <end position="354"/>
    </location>
</feature>
<dbReference type="Gene3D" id="3.40.710.10">
    <property type="entry name" value="DD-peptidase/beta-lactamase superfamily"/>
    <property type="match status" value="1"/>
</dbReference>
<dbReference type="PANTHER" id="PTHR46825:SF9">
    <property type="entry name" value="BETA-LACTAMASE-RELATED DOMAIN-CONTAINING PROTEIN"/>
    <property type="match status" value="1"/>
</dbReference>
<feature type="signal peptide" evidence="1">
    <location>
        <begin position="1"/>
        <end position="22"/>
    </location>
</feature>
<organism evidence="3 4">
    <name type="scientific">Chryseobacterium oleae</name>
    <dbReference type="NCBI Taxonomy" id="491207"/>
    <lineage>
        <taxon>Bacteria</taxon>
        <taxon>Pseudomonadati</taxon>
        <taxon>Bacteroidota</taxon>
        <taxon>Flavobacteriia</taxon>
        <taxon>Flavobacteriales</taxon>
        <taxon>Weeksellaceae</taxon>
        <taxon>Chryseobacterium group</taxon>
        <taxon>Chryseobacterium</taxon>
    </lineage>
</organism>
<dbReference type="PANTHER" id="PTHR46825">
    <property type="entry name" value="D-ALANYL-D-ALANINE-CARBOXYPEPTIDASE/ENDOPEPTIDASE AMPH"/>
    <property type="match status" value="1"/>
</dbReference>
<reference evidence="4" key="1">
    <citation type="submission" date="2016-10" db="EMBL/GenBank/DDBJ databases">
        <authorList>
            <person name="Varghese N."/>
            <person name="Submissions S."/>
        </authorList>
    </citation>
    <scope>NUCLEOTIDE SEQUENCE [LARGE SCALE GENOMIC DNA]</scope>
    <source>
        <strain evidence="4">DSM 25575</strain>
    </source>
</reference>
<evidence type="ECO:0000256" key="1">
    <source>
        <dbReference type="SAM" id="SignalP"/>
    </source>
</evidence>
<dbReference type="OrthoDB" id="9793489at2"/>